<dbReference type="Proteomes" id="UP000268094">
    <property type="component" value="Unassembled WGS sequence"/>
</dbReference>
<protein>
    <recommendedName>
        <fullName evidence="3">Sulfatase-modifying factor enzyme domain-containing protein</fullName>
    </recommendedName>
</protein>
<dbReference type="EMBL" id="RAVZ01000010">
    <property type="protein sequence ID" value="RKG93309.1"/>
    <property type="molecule type" value="Genomic_DNA"/>
</dbReference>
<evidence type="ECO:0000313" key="1">
    <source>
        <dbReference type="EMBL" id="RKG93309.1"/>
    </source>
</evidence>
<organism evidence="1 2">
    <name type="scientific">Corallococcus terminator</name>
    <dbReference type="NCBI Taxonomy" id="2316733"/>
    <lineage>
        <taxon>Bacteria</taxon>
        <taxon>Pseudomonadati</taxon>
        <taxon>Myxococcota</taxon>
        <taxon>Myxococcia</taxon>
        <taxon>Myxococcales</taxon>
        <taxon>Cystobacterineae</taxon>
        <taxon>Myxococcaceae</taxon>
        <taxon>Corallococcus</taxon>
    </lineage>
</organism>
<proteinExistence type="predicted"/>
<comment type="caution">
    <text evidence="1">The sequence shown here is derived from an EMBL/GenBank/DDBJ whole genome shotgun (WGS) entry which is preliminary data.</text>
</comment>
<accession>A0A3A8JCA3</accession>
<keyword evidence="2" id="KW-1185">Reference proteome</keyword>
<evidence type="ECO:0000313" key="2">
    <source>
        <dbReference type="Proteomes" id="UP000268094"/>
    </source>
</evidence>
<evidence type="ECO:0008006" key="3">
    <source>
        <dbReference type="Google" id="ProtNLM"/>
    </source>
</evidence>
<name>A0A3A8JCA3_9BACT</name>
<dbReference type="Gene3D" id="3.90.1580.10">
    <property type="entry name" value="paralog of FGE (formylglycine-generating enzyme)"/>
    <property type="match status" value="1"/>
</dbReference>
<dbReference type="InterPro" id="IPR016187">
    <property type="entry name" value="CTDL_fold"/>
</dbReference>
<dbReference type="RefSeq" id="WP_120539045.1">
    <property type="nucleotide sequence ID" value="NZ_RAVZ01000010.1"/>
</dbReference>
<gene>
    <name evidence="1" type="ORF">D7V88_02910</name>
</gene>
<reference evidence="2" key="1">
    <citation type="submission" date="2018-09" db="EMBL/GenBank/DDBJ databases">
        <authorList>
            <person name="Livingstone P.G."/>
            <person name="Whitworth D.E."/>
        </authorList>
    </citation>
    <scope>NUCLEOTIDE SEQUENCE [LARGE SCALE GENOMIC DNA]</scope>
    <source>
        <strain evidence="2">CA054A</strain>
    </source>
</reference>
<dbReference type="InterPro" id="IPR042095">
    <property type="entry name" value="SUMF_sf"/>
</dbReference>
<dbReference type="SUPFAM" id="SSF56436">
    <property type="entry name" value="C-type lectin-like"/>
    <property type="match status" value="1"/>
</dbReference>
<dbReference type="AlphaFoldDB" id="A0A3A8JCA3"/>
<sequence>MENRTTRSGADTATARPTAFGICGLEQEEAGQSRIVRGGNYRENRFAARAAHRYQYPAGSGDISYGFRPVRTVIKK</sequence>